<dbReference type="EMBL" id="JAPDRP010000004">
    <property type="protein sequence ID" value="KAJ9648067.1"/>
    <property type="molecule type" value="Genomic_DNA"/>
</dbReference>
<gene>
    <name evidence="1" type="ORF">H2199_001844</name>
</gene>
<evidence type="ECO:0000313" key="1">
    <source>
        <dbReference type="EMBL" id="KAJ9648067.1"/>
    </source>
</evidence>
<comment type="caution">
    <text evidence="1">The sequence shown here is derived from an EMBL/GenBank/DDBJ whole genome shotgun (WGS) entry which is preliminary data.</text>
</comment>
<protein>
    <submittedName>
        <fullName evidence="1">Uncharacterized protein</fullName>
    </submittedName>
</protein>
<reference evidence="1" key="1">
    <citation type="submission" date="2022-10" db="EMBL/GenBank/DDBJ databases">
        <title>Culturing micro-colonial fungi from biological soil crusts in the Mojave desert and describing Neophaeococcomyces mojavensis, and introducing the new genera and species Taxawa tesnikishii.</title>
        <authorList>
            <person name="Kurbessoian T."/>
            <person name="Stajich J.E."/>
        </authorList>
    </citation>
    <scope>NUCLEOTIDE SEQUENCE</scope>
    <source>
        <strain evidence="1">JES_115</strain>
    </source>
</reference>
<organism evidence="1 2">
    <name type="scientific">Coniosporium tulheliwenetii</name>
    <dbReference type="NCBI Taxonomy" id="3383036"/>
    <lineage>
        <taxon>Eukaryota</taxon>
        <taxon>Fungi</taxon>
        <taxon>Dikarya</taxon>
        <taxon>Ascomycota</taxon>
        <taxon>Pezizomycotina</taxon>
        <taxon>Dothideomycetes</taxon>
        <taxon>Dothideomycetes incertae sedis</taxon>
        <taxon>Coniosporium</taxon>
    </lineage>
</organism>
<evidence type="ECO:0000313" key="2">
    <source>
        <dbReference type="Proteomes" id="UP001172680"/>
    </source>
</evidence>
<dbReference type="Proteomes" id="UP001172680">
    <property type="component" value="Unassembled WGS sequence"/>
</dbReference>
<keyword evidence="2" id="KW-1185">Reference proteome</keyword>
<proteinExistence type="predicted"/>
<name>A0ACC2ZKF4_9PEZI</name>
<sequence length="383" mass="43618">MPTTILSLHRKHGPLVRTGPSELSVADLSAIKKIYGPGYQVPQDRLHSVWQGHRKFNLFAERDEGVHASQRRLVSRAYAMESLRDLEAYVEESAKVFLGKMGEGVDGGMVVDLGNRVHLFAFDVIGEVTFSLRFGFMMLVPTMARSSKPKLYWAHDFLMPYIGNWLGITARHGSLRSFAMREVEARKDRGTDRKGILSKLFDVQKEKPSEFNNNAVVSMATSNIFAGSDTTAISTRAIIYYLLKKPQYKQRLVDEIDYLRRQGKLSDPVKLEEADNMPYLQAVMYEALRLHPAVAGTVVGVNPWVVDRNTEIFGEEVESFRPDRWLKNEAGDMKRFFFASGSGARMCLGRSISWMEMSKLIPTLFMHYELELAEPEKEWTMKC</sequence>
<accession>A0ACC2ZKF4</accession>